<protein>
    <submittedName>
        <fullName evidence="1">Uncharacterized protein</fullName>
    </submittedName>
</protein>
<sequence>MGTNLSPTRDAHQLPAKVLEEFRKGDFVVKRSAADFNQVSPDQAQEWLNVTGKKGGGVVGIIKTAS</sequence>
<feature type="non-terminal residue" evidence="1">
    <location>
        <position position="66"/>
    </location>
</feature>
<evidence type="ECO:0000313" key="1">
    <source>
        <dbReference type="EMBL" id="CAB4034418.1"/>
    </source>
</evidence>
<reference evidence="1" key="1">
    <citation type="submission" date="2020-04" db="EMBL/GenBank/DDBJ databases">
        <authorList>
            <person name="Alioto T."/>
            <person name="Alioto T."/>
            <person name="Gomez Garrido J."/>
        </authorList>
    </citation>
    <scope>NUCLEOTIDE SEQUENCE</scope>
    <source>
        <strain evidence="1">A484AB</strain>
    </source>
</reference>
<dbReference type="EMBL" id="CACRXK020020093">
    <property type="protein sequence ID" value="CAB4034418.1"/>
    <property type="molecule type" value="Genomic_DNA"/>
</dbReference>
<comment type="caution">
    <text evidence="1">The sequence shown here is derived from an EMBL/GenBank/DDBJ whole genome shotgun (WGS) entry which is preliminary data.</text>
</comment>
<proteinExistence type="predicted"/>
<name>A0A7D9JRN8_PARCT</name>
<evidence type="ECO:0000313" key="2">
    <source>
        <dbReference type="Proteomes" id="UP001152795"/>
    </source>
</evidence>
<accession>A0A7D9JRN8</accession>
<dbReference type="Proteomes" id="UP001152795">
    <property type="component" value="Unassembled WGS sequence"/>
</dbReference>
<organism evidence="1 2">
    <name type="scientific">Paramuricea clavata</name>
    <name type="common">Red gorgonian</name>
    <name type="synonym">Violescent sea-whip</name>
    <dbReference type="NCBI Taxonomy" id="317549"/>
    <lineage>
        <taxon>Eukaryota</taxon>
        <taxon>Metazoa</taxon>
        <taxon>Cnidaria</taxon>
        <taxon>Anthozoa</taxon>
        <taxon>Octocorallia</taxon>
        <taxon>Malacalcyonacea</taxon>
        <taxon>Plexauridae</taxon>
        <taxon>Paramuricea</taxon>
    </lineage>
</organism>
<keyword evidence="2" id="KW-1185">Reference proteome</keyword>
<dbReference type="AlphaFoldDB" id="A0A7D9JRN8"/>
<gene>
    <name evidence="1" type="ORF">PACLA_8A044266</name>
</gene>